<feature type="domain" description="Death" evidence="7">
    <location>
        <begin position="271"/>
        <end position="356"/>
    </location>
</feature>
<dbReference type="InterPro" id="IPR000488">
    <property type="entry name" value="Death_dom"/>
</dbReference>
<dbReference type="PANTHER" id="PTHR36234">
    <property type="entry name" value="LYSYL ENDOPEPTIDASE"/>
    <property type="match status" value="1"/>
</dbReference>
<dbReference type="Gene3D" id="1.10.533.10">
    <property type="entry name" value="Death Domain, Fas"/>
    <property type="match status" value="1"/>
</dbReference>
<evidence type="ECO:0000259" key="7">
    <source>
        <dbReference type="PROSITE" id="PS50017"/>
    </source>
</evidence>
<dbReference type="PRINTS" id="PR00839">
    <property type="entry name" value="V8PROTEASE"/>
</dbReference>
<evidence type="ECO:0000256" key="4">
    <source>
        <dbReference type="ARBA" id="ARBA00022801"/>
    </source>
</evidence>
<dbReference type="OrthoDB" id="100767at2759"/>
<organism evidence="8 9">
    <name type="scientific">Pocillopora damicornis</name>
    <name type="common">Cauliflower coral</name>
    <name type="synonym">Millepora damicornis</name>
    <dbReference type="NCBI Taxonomy" id="46731"/>
    <lineage>
        <taxon>Eukaryota</taxon>
        <taxon>Metazoa</taxon>
        <taxon>Cnidaria</taxon>
        <taxon>Anthozoa</taxon>
        <taxon>Hexacorallia</taxon>
        <taxon>Scleractinia</taxon>
        <taxon>Astrocoeniina</taxon>
        <taxon>Pocilloporidae</taxon>
        <taxon>Pocillopora</taxon>
    </lineage>
</organism>
<name>A0A3M6TXD4_POCDA</name>
<evidence type="ECO:0000256" key="5">
    <source>
        <dbReference type="ARBA" id="ARBA00022825"/>
    </source>
</evidence>
<accession>A0A3M6TXD4</accession>
<keyword evidence="5 6" id="KW-0720">Serine protease</keyword>
<dbReference type="InterPro" id="IPR043504">
    <property type="entry name" value="Peptidase_S1_PA_chymotrypsin"/>
</dbReference>
<dbReference type="SUPFAM" id="SSF47986">
    <property type="entry name" value="DEATH domain"/>
    <property type="match status" value="1"/>
</dbReference>
<dbReference type="GO" id="GO:0007165">
    <property type="term" value="P:signal transduction"/>
    <property type="evidence" value="ECO:0007669"/>
    <property type="project" value="InterPro"/>
</dbReference>
<dbReference type="EC" id="3.4.21.-" evidence="6"/>
<keyword evidence="9" id="KW-1185">Reference proteome</keyword>
<dbReference type="Proteomes" id="UP000275408">
    <property type="component" value="Unassembled WGS sequence"/>
</dbReference>
<evidence type="ECO:0000313" key="9">
    <source>
        <dbReference type="Proteomes" id="UP000275408"/>
    </source>
</evidence>
<dbReference type="CDD" id="cd01670">
    <property type="entry name" value="Death"/>
    <property type="match status" value="1"/>
</dbReference>
<evidence type="ECO:0000313" key="8">
    <source>
        <dbReference type="EMBL" id="RMX46011.1"/>
    </source>
</evidence>
<dbReference type="Pfam" id="PF13365">
    <property type="entry name" value="Trypsin_2"/>
    <property type="match status" value="1"/>
</dbReference>
<dbReference type="OMA" id="RPKEFSH"/>
<dbReference type="EMBL" id="RCHS01002737">
    <property type="protein sequence ID" value="RMX46011.1"/>
    <property type="molecule type" value="Genomic_DNA"/>
</dbReference>
<dbReference type="SUPFAM" id="SSF50494">
    <property type="entry name" value="Trypsin-like serine proteases"/>
    <property type="match status" value="1"/>
</dbReference>
<dbReference type="PANTHER" id="PTHR36234:SF5">
    <property type="entry name" value="LYSYL ENDOPEPTIDASE"/>
    <property type="match status" value="1"/>
</dbReference>
<dbReference type="AlphaFoldDB" id="A0A3M6TXD4"/>
<dbReference type="SMART" id="SM00005">
    <property type="entry name" value="DEATH"/>
    <property type="match status" value="1"/>
</dbReference>
<comment type="similarity">
    <text evidence="1 6">Belongs to the peptidase S1B family.</text>
</comment>
<sequence length="356" mass="39818">MAAMEQNEVILSEGNGLQSTKLLTDKINAVCYIETVLKDPISRKERLKRGTGFLSKLNMPSERGCLEIYGVFTNNHVLGSINDAEKAHATFGYEGSEEGQQVKLKPEKMFRTNKELDYTFVGVDKADIDGLNLTIQPILMEPEPELKKGENVMIIQHPKGRPKHFSQEKISNVEKPFVFYKADTETGSSGSPVLASEGLALIAVHHKGCGELSYNKGTLTSEILMHLQEGTYTKISDSFSDSQDKEIFEVGPSPKKIKMDQEDYSNHEQPSEEVLENLSQEIVSFWKFLGRKLKIPNAKLEEIQSDNIQYPGIKEKAFQMLLAWIDQGKTATFAHLSVALQSHGKKRLADKYCGSS</sequence>
<comment type="caution">
    <text evidence="8">The sequence shown here is derived from an EMBL/GenBank/DDBJ whole genome shotgun (WGS) entry which is preliminary data.</text>
</comment>
<evidence type="ECO:0000256" key="6">
    <source>
        <dbReference type="RuleBase" id="RU004296"/>
    </source>
</evidence>
<evidence type="ECO:0000256" key="3">
    <source>
        <dbReference type="ARBA" id="ARBA00022729"/>
    </source>
</evidence>
<dbReference type="InterPro" id="IPR011029">
    <property type="entry name" value="DEATH-like_dom_sf"/>
</dbReference>
<dbReference type="GO" id="GO:0008236">
    <property type="term" value="F:serine-type peptidase activity"/>
    <property type="evidence" value="ECO:0007669"/>
    <property type="project" value="UniProtKB-KW"/>
</dbReference>
<gene>
    <name evidence="8" type="ORF">pdam_00002081</name>
</gene>
<dbReference type="InterPro" id="IPR009003">
    <property type="entry name" value="Peptidase_S1_PA"/>
</dbReference>
<dbReference type="PROSITE" id="PS50017">
    <property type="entry name" value="DEATH_DOMAIN"/>
    <property type="match status" value="1"/>
</dbReference>
<keyword evidence="3" id="KW-0732">Signal</keyword>
<dbReference type="Pfam" id="PF00531">
    <property type="entry name" value="Death"/>
    <property type="match status" value="1"/>
</dbReference>
<reference evidence="8 9" key="1">
    <citation type="journal article" date="2018" name="Sci. Rep.">
        <title>Comparative analysis of the Pocillopora damicornis genome highlights role of immune system in coral evolution.</title>
        <authorList>
            <person name="Cunning R."/>
            <person name="Bay R.A."/>
            <person name="Gillette P."/>
            <person name="Baker A.C."/>
            <person name="Traylor-Knowles N."/>
        </authorList>
    </citation>
    <scope>NUCLEOTIDE SEQUENCE [LARGE SCALE GENOMIC DNA]</scope>
    <source>
        <strain evidence="8">RSMAS</strain>
        <tissue evidence="8">Whole animal</tissue>
    </source>
</reference>
<dbReference type="InterPro" id="IPR008256">
    <property type="entry name" value="Peptidase_S1B"/>
</dbReference>
<dbReference type="GO" id="GO:0006508">
    <property type="term" value="P:proteolysis"/>
    <property type="evidence" value="ECO:0007669"/>
    <property type="project" value="UniProtKB-KW"/>
</dbReference>
<evidence type="ECO:0000256" key="1">
    <source>
        <dbReference type="ARBA" id="ARBA00008764"/>
    </source>
</evidence>
<keyword evidence="4 6" id="KW-0378">Hydrolase</keyword>
<protein>
    <recommendedName>
        <fullName evidence="6">Serine protease</fullName>
        <ecNumber evidence="6">3.4.21.-</ecNumber>
    </recommendedName>
</protein>
<dbReference type="Gene3D" id="2.40.10.10">
    <property type="entry name" value="Trypsin-like serine proteases"/>
    <property type="match status" value="2"/>
</dbReference>
<keyword evidence="2 6" id="KW-0645">Protease</keyword>
<evidence type="ECO:0000256" key="2">
    <source>
        <dbReference type="ARBA" id="ARBA00022670"/>
    </source>
</evidence>
<proteinExistence type="inferred from homology"/>